<keyword evidence="2" id="KW-0813">Transport</keyword>
<feature type="transmembrane region" description="Helical" evidence="10">
    <location>
        <begin position="485"/>
        <end position="506"/>
    </location>
</feature>
<feature type="transmembrane region" description="Helical" evidence="10">
    <location>
        <begin position="156"/>
        <end position="175"/>
    </location>
</feature>
<organism evidence="11 12">
    <name type="scientific">Thermospira aquatica</name>
    <dbReference type="NCBI Taxonomy" id="2828656"/>
    <lineage>
        <taxon>Bacteria</taxon>
        <taxon>Pseudomonadati</taxon>
        <taxon>Spirochaetota</taxon>
        <taxon>Spirochaetia</taxon>
        <taxon>Brevinematales</taxon>
        <taxon>Thermospiraceae</taxon>
        <taxon>Thermospira</taxon>
    </lineage>
</organism>
<evidence type="ECO:0000256" key="4">
    <source>
        <dbReference type="ARBA" id="ARBA00022538"/>
    </source>
</evidence>
<reference evidence="11" key="2">
    <citation type="submission" date="2022-06" db="EMBL/GenBank/DDBJ databases">
        <title>Thermospira aquatica gen. nov., sp. nov.</title>
        <authorList>
            <person name="Ben Ali Gam Z."/>
            <person name="Labat M."/>
        </authorList>
    </citation>
    <scope>NUCLEOTIDE SEQUENCE</scope>
    <source>
        <strain evidence="11">F1F22</strain>
    </source>
</reference>
<reference evidence="11" key="1">
    <citation type="submission" date="2021-04" db="EMBL/GenBank/DDBJ databases">
        <authorList>
            <person name="Postec A."/>
        </authorList>
    </citation>
    <scope>NUCLEOTIDE SEQUENCE</scope>
    <source>
        <strain evidence="11">F1F22</strain>
    </source>
</reference>
<evidence type="ECO:0000256" key="3">
    <source>
        <dbReference type="ARBA" id="ARBA00022475"/>
    </source>
</evidence>
<evidence type="ECO:0000313" key="11">
    <source>
        <dbReference type="EMBL" id="URA10380.1"/>
    </source>
</evidence>
<evidence type="ECO:0000256" key="9">
    <source>
        <dbReference type="ARBA" id="ARBA00023136"/>
    </source>
</evidence>
<sequence>MIKLFRWLWVFSGTVLLVWGFWTRSLFWIHLFWQTLVWGLVVAEVVIFLRERYLSFSSILILLWTFFFYTIYGKHFFGGIERVLFLSQDMYVLNATLTLSFLAIWLVKNSTFLTWISRKGWQPYMVIVFSFFVLIWTGTILLLFPFSRQGNEPLSFLDALFTATSAVCVTGLTVLDTGKDFSLIGQMVILGLIQVGGLGLMVFAGAFAFMLGKGLSIQGGMTLTSALGTSSFREVREMVRSILFFTLGWELLGTILLFFGFLPGKNWGEAAYYALFHSISAFCNAGFSLFSESLMGVRENVLVILTVGFLIIFGGLGFGVIRNLWWFLKKVLWIKDGIRSGKLQDVDEEVIKRLRENTYLRLHTKIVLRMTIFLIVTGMILVFFLEYNGELRGMSLGQKLLHSFFAAVTPRTAGFNTIDYGSVSRPTLLLTMVLMFVGASPGSTGGGIKTVVAFLVLLNTYYVLRETLRVKVGNREVPFESIRKAYLIFVMSMLWVSLVFGLLLFFEPKFSFEQLLFEVISAFGTVGLSTGITSGLSPVSKVLIILTMFFGRVGPLTLFYGIGFTSEKIVVRYLKEDVMVA</sequence>
<dbReference type="InterPro" id="IPR004772">
    <property type="entry name" value="TrkH"/>
</dbReference>
<evidence type="ECO:0000256" key="2">
    <source>
        <dbReference type="ARBA" id="ARBA00022448"/>
    </source>
</evidence>
<evidence type="ECO:0000313" key="12">
    <source>
        <dbReference type="Proteomes" id="UP001056539"/>
    </source>
</evidence>
<feature type="transmembrane region" description="Helical" evidence="10">
    <location>
        <begin position="270"/>
        <end position="290"/>
    </location>
</feature>
<proteinExistence type="predicted"/>
<feature type="transmembrane region" description="Helical" evidence="10">
    <location>
        <begin position="242"/>
        <end position="264"/>
    </location>
</feature>
<evidence type="ECO:0000256" key="5">
    <source>
        <dbReference type="ARBA" id="ARBA00022692"/>
    </source>
</evidence>
<dbReference type="GO" id="GO:0005886">
    <property type="term" value="C:plasma membrane"/>
    <property type="evidence" value="ECO:0007669"/>
    <property type="project" value="UniProtKB-SubCell"/>
</dbReference>
<feature type="transmembrane region" description="Helical" evidence="10">
    <location>
        <begin position="124"/>
        <end position="144"/>
    </location>
</feature>
<gene>
    <name evidence="11" type="ORF">KDW03_00825</name>
</gene>
<dbReference type="PANTHER" id="PTHR32024">
    <property type="entry name" value="TRK SYSTEM POTASSIUM UPTAKE PROTEIN TRKG-RELATED"/>
    <property type="match status" value="1"/>
</dbReference>
<feature type="transmembrane region" description="Helical" evidence="10">
    <location>
        <begin position="302"/>
        <end position="325"/>
    </location>
</feature>
<feature type="transmembrane region" description="Helical" evidence="10">
    <location>
        <begin position="542"/>
        <end position="562"/>
    </location>
</feature>
<keyword evidence="5 10" id="KW-0812">Transmembrane</keyword>
<feature type="transmembrane region" description="Helical" evidence="10">
    <location>
        <begin position="53"/>
        <end position="72"/>
    </location>
</feature>
<feature type="transmembrane region" description="Helical" evidence="10">
    <location>
        <begin position="446"/>
        <end position="464"/>
    </location>
</feature>
<evidence type="ECO:0000256" key="7">
    <source>
        <dbReference type="ARBA" id="ARBA00022989"/>
    </source>
</evidence>
<dbReference type="AlphaFoldDB" id="A0AAX3BDS2"/>
<keyword evidence="3" id="KW-1003">Cell membrane</keyword>
<keyword evidence="8" id="KW-0406">Ion transport</keyword>
<feature type="transmembrane region" description="Helical" evidence="10">
    <location>
        <begin position="187"/>
        <end position="211"/>
    </location>
</feature>
<dbReference type="Proteomes" id="UP001056539">
    <property type="component" value="Chromosome"/>
</dbReference>
<accession>A0AAX3BDS2</accession>
<keyword evidence="4" id="KW-0633">Potassium transport</keyword>
<dbReference type="InterPro" id="IPR003445">
    <property type="entry name" value="Cat_transpt"/>
</dbReference>
<evidence type="ECO:0000256" key="10">
    <source>
        <dbReference type="SAM" id="Phobius"/>
    </source>
</evidence>
<keyword evidence="12" id="KW-1185">Reference proteome</keyword>
<comment type="subcellular location">
    <subcellularLocation>
        <location evidence="1">Cell membrane</location>
        <topology evidence="1">Multi-pass membrane protein</topology>
    </subcellularLocation>
</comment>
<feature type="transmembrane region" description="Helical" evidence="10">
    <location>
        <begin position="366"/>
        <end position="385"/>
    </location>
</feature>
<dbReference type="NCBIfam" id="TIGR00933">
    <property type="entry name" value="2a38"/>
    <property type="match status" value="1"/>
</dbReference>
<evidence type="ECO:0000256" key="1">
    <source>
        <dbReference type="ARBA" id="ARBA00004651"/>
    </source>
</evidence>
<dbReference type="KEGG" id="taqu:KDW03_00825"/>
<evidence type="ECO:0000256" key="8">
    <source>
        <dbReference type="ARBA" id="ARBA00023065"/>
    </source>
</evidence>
<dbReference type="GO" id="GO:0015379">
    <property type="term" value="F:potassium:chloride symporter activity"/>
    <property type="evidence" value="ECO:0007669"/>
    <property type="project" value="InterPro"/>
</dbReference>
<keyword evidence="6" id="KW-0630">Potassium</keyword>
<keyword evidence="7 10" id="KW-1133">Transmembrane helix</keyword>
<feature type="transmembrane region" description="Helical" evidence="10">
    <location>
        <begin position="7"/>
        <end position="33"/>
    </location>
</feature>
<keyword evidence="9 10" id="KW-0472">Membrane</keyword>
<dbReference type="EMBL" id="CP073355">
    <property type="protein sequence ID" value="URA10380.1"/>
    <property type="molecule type" value="Genomic_DNA"/>
</dbReference>
<dbReference type="Pfam" id="PF02386">
    <property type="entry name" value="TrkH"/>
    <property type="match status" value="1"/>
</dbReference>
<protein>
    <submittedName>
        <fullName evidence="11">TrkH family potassium uptake protein</fullName>
    </submittedName>
</protein>
<dbReference type="PANTHER" id="PTHR32024:SF1">
    <property type="entry name" value="KTR SYSTEM POTASSIUM UPTAKE PROTEIN B"/>
    <property type="match status" value="1"/>
</dbReference>
<dbReference type="RefSeq" id="WP_271435511.1">
    <property type="nucleotide sequence ID" value="NZ_CP073355.1"/>
</dbReference>
<evidence type="ECO:0000256" key="6">
    <source>
        <dbReference type="ARBA" id="ARBA00022958"/>
    </source>
</evidence>
<name>A0AAX3BDS2_9SPIR</name>